<sequence>DIMNIRYPIYEGVYRILTHKLSDLKLYRMQNYQKVVARLLLASHAVMYHPVKYRSLSAIGCRRSEFDFHPCHIISAFLNFCP</sequence>
<dbReference type="EMBL" id="JAJCQG010000210">
    <property type="protein sequence ID" value="MCB7283879.1"/>
    <property type="molecule type" value="Genomic_DNA"/>
</dbReference>
<dbReference type="AlphaFoldDB" id="A0AAW4V204"/>
<feature type="non-terminal residue" evidence="1">
    <location>
        <position position="1"/>
    </location>
</feature>
<gene>
    <name evidence="1" type="ORF">LI282_23095</name>
</gene>
<dbReference type="Proteomes" id="UP001199363">
    <property type="component" value="Unassembled WGS sequence"/>
</dbReference>
<proteinExistence type="predicted"/>
<name>A0AAW4V204_PHOVU</name>
<protein>
    <submittedName>
        <fullName evidence="1">Uncharacterized protein</fullName>
    </submittedName>
</protein>
<organism evidence="1 2">
    <name type="scientific">Phocaeicola vulgatus</name>
    <name type="common">Bacteroides vulgatus</name>
    <dbReference type="NCBI Taxonomy" id="821"/>
    <lineage>
        <taxon>Bacteria</taxon>
        <taxon>Pseudomonadati</taxon>
        <taxon>Bacteroidota</taxon>
        <taxon>Bacteroidia</taxon>
        <taxon>Bacteroidales</taxon>
        <taxon>Bacteroidaceae</taxon>
        <taxon>Phocaeicola</taxon>
    </lineage>
</organism>
<reference evidence="1" key="1">
    <citation type="submission" date="2021-10" db="EMBL/GenBank/DDBJ databases">
        <title>Collection of gut derived symbiotic bacterial strains cultured from healthy donors.</title>
        <authorList>
            <person name="Lin H."/>
            <person name="Littmann E."/>
            <person name="Kohout C."/>
            <person name="Pamer E.G."/>
        </authorList>
    </citation>
    <scope>NUCLEOTIDE SEQUENCE</scope>
    <source>
        <strain evidence="1">DFI.1.167</strain>
    </source>
</reference>
<evidence type="ECO:0000313" key="2">
    <source>
        <dbReference type="Proteomes" id="UP001199363"/>
    </source>
</evidence>
<evidence type="ECO:0000313" key="1">
    <source>
        <dbReference type="EMBL" id="MCB7283879.1"/>
    </source>
</evidence>
<accession>A0AAW4V204</accession>
<comment type="caution">
    <text evidence="1">The sequence shown here is derived from an EMBL/GenBank/DDBJ whole genome shotgun (WGS) entry which is preliminary data.</text>
</comment>